<organism evidence="1 2">
    <name type="scientific">Robertmurraya yapensis</name>
    <name type="common">ex Hitch et al 2024</name>
    <dbReference type="NCBI Taxonomy" id="3133160"/>
    <lineage>
        <taxon>Bacteria</taxon>
        <taxon>Bacillati</taxon>
        <taxon>Bacillota</taxon>
        <taxon>Bacilli</taxon>
        <taxon>Bacillales</taxon>
        <taxon>Bacillaceae</taxon>
        <taxon>Robertmurraya</taxon>
    </lineage>
</organism>
<sequence length="536" mass="61725">MKIIELHNGSQAQVAKYKEQEFFEYQNNPLIEALPPIYSQQQVIDQLSLYPSYNSEERYLEDYKRIHLLQRILHYFQPLPIHLQIQSSVDRLLRAGYVSRNPLSKTYAQGFVENWNNIQNRSFDSAVMQTGQTMSIVGVSGVGKTRSLQRILGMIPRVISHTTFKNIPLNTYQIPNLTIQTPFDGAVKTIIFDFMYQIDLLMGTDYFNRYANSRLSTSQLMPIMAQIAKSVNLGVLIIDEIQHLKAVKSKNSTQLLNFFTTLINTVNIPLIMVGTPKAMDILQSQFRQARRNTNAGNVMWNRMEKDDIWDLFIQGMWKYQWTKEVVEFNEGFSSILYEESQGITDVAVKLFMMVQLRAITNEEEKITIPLIKHVAREELKIVQPMLHALRTNNYQKLVDYDDISFPDIEGYIERERIAINQKEIMESLKQGVDRKNQHPNLVNDAVFRLTILGIDDAVARKTVLDIVSKGTQTEELSIIVQQAYRMLTDSNTSESVDNEKDLRRIIEQGKEQELSAYQALYGAGIIKQDYPVGNAS</sequence>
<keyword evidence="1" id="KW-0547">Nucleotide-binding</keyword>
<protein>
    <submittedName>
        <fullName evidence="1">ATP-binding protein</fullName>
    </submittedName>
</protein>
<dbReference type="Proteomes" id="UP001439875">
    <property type="component" value="Unassembled WGS sequence"/>
</dbReference>
<gene>
    <name evidence="1" type="ORF">WMO40_22395</name>
</gene>
<evidence type="ECO:0000313" key="1">
    <source>
        <dbReference type="EMBL" id="MEQ2529425.1"/>
    </source>
</evidence>
<proteinExistence type="predicted"/>
<reference evidence="1" key="1">
    <citation type="submission" date="2024-03" db="EMBL/GenBank/DDBJ databases">
        <title>Human intestinal bacterial collection.</title>
        <authorList>
            <person name="Pauvert C."/>
            <person name="Hitch T.C.A."/>
            <person name="Clavel T."/>
        </authorList>
    </citation>
    <scope>NUCLEOTIDE SEQUENCE</scope>
    <source>
        <strain evidence="1">CLA-AA-H227</strain>
    </source>
</reference>
<keyword evidence="1" id="KW-0067">ATP-binding</keyword>
<comment type="caution">
    <text evidence="1">The sequence shown here is derived from an EMBL/GenBank/DDBJ whole genome shotgun (WGS) entry which is preliminary data.</text>
</comment>
<dbReference type="EMBL" id="JBBMEW010000035">
    <property type="protein sequence ID" value="MEQ2529425.1"/>
    <property type="molecule type" value="Genomic_DNA"/>
</dbReference>
<evidence type="ECO:0000313" key="2">
    <source>
        <dbReference type="Proteomes" id="UP001439875"/>
    </source>
</evidence>
<keyword evidence="2" id="KW-1185">Reference proteome</keyword>
<accession>A0ACC6SHB5</accession>
<name>A0ACC6SHB5_9BACI</name>